<proteinExistence type="predicted"/>
<evidence type="ECO:0008006" key="3">
    <source>
        <dbReference type="Google" id="ProtNLM"/>
    </source>
</evidence>
<protein>
    <recommendedName>
        <fullName evidence="3">HTH La-type RNA-binding domain-containing protein</fullName>
    </recommendedName>
</protein>
<accession>A0ABQ7ACV0</accession>
<dbReference type="EMBL" id="QGKV02002055">
    <property type="protein sequence ID" value="KAF3495597.1"/>
    <property type="molecule type" value="Genomic_DNA"/>
</dbReference>
<organism evidence="1 2">
    <name type="scientific">Brassica cretica</name>
    <name type="common">Mustard</name>
    <dbReference type="NCBI Taxonomy" id="69181"/>
    <lineage>
        <taxon>Eukaryota</taxon>
        <taxon>Viridiplantae</taxon>
        <taxon>Streptophyta</taxon>
        <taxon>Embryophyta</taxon>
        <taxon>Tracheophyta</taxon>
        <taxon>Spermatophyta</taxon>
        <taxon>Magnoliopsida</taxon>
        <taxon>eudicotyledons</taxon>
        <taxon>Gunneridae</taxon>
        <taxon>Pentapetalae</taxon>
        <taxon>rosids</taxon>
        <taxon>malvids</taxon>
        <taxon>Brassicales</taxon>
        <taxon>Brassicaceae</taxon>
        <taxon>Brassiceae</taxon>
        <taxon>Brassica</taxon>
    </lineage>
</organism>
<keyword evidence="2" id="KW-1185">Reference proteome</keyword>
<sequence>MLPYRQHPSYEGWVPVSFIARFRKTHNTNTWKQMGNHESKKPIPASLTDMRCDAHCLFRLFVRESGILSTCMYRVAIGLIPPPK</sequence>
<evidence type="ECO:0000313" key="1">
    <source>
        <dbReference type="EMBL" id="KAF3495597.1"/>
    </source>
</evidence>
<evidence type="ECO:0000313" key="2">
    <source>
        <dbReference type="Proteomes" id="UP000266723"/>
    </source>
</evidence>
<comment type="caution">
    <text evidence="1">The sequence shown here is derived from an EMBL/GenBank/DDBJ whole genome shotgun (WGS) entry which is preliminary data.</text>
</comment>
<gene>
    <name evidence="1" type="ORF">DY000_02055966</name>
</gene>
<dbReference type="Proteomes" id="UP000266723">
    <property type="component" value="Unassembled WGS sequence"/>
</dbReference>
<name>A0ABQ7ACV0_BRACR</name>
<reference evidence="1 2" key="1">
    <citation type="journal article" date="2020" name="BMC Genomics">
        <title>Intraspecific diversification of the crop wild relative Brassica cretica Lam. using demographic model selection.</title>
        <authorList>
            <person name="Kioukis A."/>
            <person name="Michalopoulou V.A."/>
            <person name="Briers L."/>
            <person name="Pirintsos S."/>
            <person name="Studholme D.J."/>
            <person name="Pavlidis P."/>
            <person name="Sarris P.F."/>
        </authorList>
    </citation>
    <scope>NUCLEOTIDE SEQUENCE [LARGE SCALE GENOMIC DNA]</scope>
    <source>
        <strain evidence="2">cv. PFS-1207/04</strain>
    </source>
</reference>